<accession>A0A8S5LCX6</accession>
<evidence type="ECO:0000313" key="1">
    <source>
        <dbReference type="EMBL" id="DAD67782.1"/>
    </source>
</evidence>
<name>A0A8S5LCX6_9CAUD</name>
<organism evidence="1">
    <name type="scientific">Siphoviridae sp. ctjjE1</name>
    <dbReference type="NCBI Taxonomy" id="2823595"/>
    <lineage>
        <taxon>Viruses</taxon>
        <taxon>Duplodnaviria</taxon>
        <taxon>Heunggongvirae</taxon>
        <taxon>Uroviricota</taxon>
        <taxon>Caudoviricetes</taxon>
    </lineage>
</organism>
<protein>
    <submittedName>
        <fullName evidence="1">Uncharacterized protein</fullName>
    </submittedName>
</protein>
<dbReference type="EMBL" id="BK014686">
    <property type="protein sequence ID" value="DAD67782.1"/>
    <property type="molecule type" value="Genomic_DNA"/>
</dbReference>
<reference evidence="1" key="1">
    <citation type="journal article" date="2021" name="Proc. Natl. Acad. Sci. U.S.A.">
        <title>A Catalog of Tens of Thousands of Viruses from Human Metagenomes Reveals Hidden Associations with Chronic Diseases.</title>
        <authorList>
            <person name="Tisza M.J."/>
            <person name="Buck C.B."/>
        </authorList>
    </citation>
    <scope>NUCLEOTIDE SEQUENCE</scope>
    <source>
        <strain evidence="1">CtjjE1</strain>
    </source>
</reference>
<proteinExistence type="predicted"/>
<sequence>MYNNLNTNTMNNKKVTIDELGITVTYQVRFSGEVPKKVAQQLKAMYKEGMVYSEDEDPLTNHPYKEAIELVADVGDDGAPSHYTYEIDSLEFSEEAEG</sequence>